<name>A0A5R9KYS6_9BACT</name>
<dbReference type="NCBIfam" id="TIGR02937">
    <property type="entry name" value="sigma70-ECF"/>
    <property type="match status" value="1"/>
</dbReference>
<dbReference type="OrthoDB" id="679904at2"/>
<feature type="domain" description="RNA polymerase sigma-70 region 2" evidence="5">
    <location>
        <begin position="36"/>
        <end position="99"/>
    </location>
</feature>
<sequence>MTPGADQTGSDLYATLPDEMLGRLLFTGDSRAYEAIYRRHWKSLFSIATWKTNSQIVAEELVQELFMRLWENREKTFIENPEAYLKTALRYSIISFIKAKLIHAQAELGEASNQATDQLADTSVGLAELSDALEDALNLLPAKTRLVFQMSRFEQRSTAEIATLLGLSDRAVEYHITQSLSLLRLRLKDYLSYSIVASFLLS</sequence>
<evidence type="ECO:0000259" key="5">
    <source>
        <dbReference type="Pfam" id="PF04542"/>
    </source>
</evidence>
<dbReference type="Pfam" id="PF04542">
    <property type="entry name" value="Sigma70_r2"/>
    <property type="match status" value="1"/>
</dbReference>
<evidence type="ECO:0000256" key="2">
    <source>
        <dbReference type="ARBA" id="ARBA00023015"/>
    </source>
</evidence>
<gene>
    <name evidence="7" type="ORF">FEN17_17895</name>
</gene>
<evidence type="ECO:0000259" key="6">
    <source>
        <dbReference type="Pfam" id="PF08281"/>
    </source>
</evidence>
<dbReference type="SUPFAM" id="SSF88659">
    <property type="entry name" value="Sigma3 and sigma4 domains of RNA polymerase sigma factors"/>
    <property type="match status" value="1"/>
</dbReference>
<feature type="domain" description="RNA polymerase sigma factor 70 region 4 type 2" evidence="6">
    <location>
        <begin position="131"/>
        <end position="181"/>
    </location>
</feature>
<dbReference type="InterPro" id="IPR036388">
    <property type="entry name" value="WH-like_DNA-bd_sf"/>
</dbReference>
<dbReference type="RefSeq" id="WP_138366679.1">
    <property type="nucleotide sequence ID" value="NZ_VCEJ01000004.1"/>
</dbReference>
<proteinExistence type="inferred from homology"/>
<dbReference type="Proteomes" id="UP000306402">
    <property type="component" value="Unassembled WGS sequence"/>
</dbReference>
<dbReference type="InterPro" id="IPR014284">
    <property type="entry name" value="RNA_pol_sigma-70_dom"/>
</dbReference>
<evidence type="ECO:0000256" key="1">
    <source>
        <dbReference type="ARBA" id="ARBA00010641"/>
    </source>
</evidence>
<dbReference type="Gene3D" id="1.10.1740.10">
    <property type="match status" value="1"/>
</dbReference>
<keyword evidence="2" id="KW-0805">Transcription regulation</keyword>
<dbReference type="InterPro" id="IPR013325">
    <property type="entry name" value="RNA_pol_sigma_r2"/>
</dbReference>
<dbReference type="PANTHER" id="PTHR43133">
    <property type="entry name" value="RNA POLYMERASE ECF-TYPE SIGMA FACTO"/>
    <property type="match status" value="1"/>
</dbReference>
<keyword evidence="4" id="KW-0804">Transcription</keyword>
<dbReference type="InterPro" id="IPR039425">
    <property type="entry name" value="RNA_pol_sigma-70-like"/>
</dbReference>
<accession>A0A5R9KYS6</accession>
<dbReference type="GO" id="GO:0003677">
    <property type="term" value="F:DNA binding"/>
    <property type="evidence" value="ECO:0007669"/>
    <property type="project" value="InterPro"/>
</dbReference>
<organism evidence="7 8">
    <name type="scientific">Dyadobacter luticola</name>
    <dbReference type="NCBI Taxonomy" id="1979387"/>
    <lineage>
        <taxon>Bacteria</taxon>
        <taxon>Pseudomonadati</taxon>
        <taxon>Bacteroidota</taxon>
        <taxon>Cytophagia</taxon>
        <taxon>Cytophagales</taxon>
        <taxon>Spirosomataceae</taxon>
        <taxon>Dyadobacter</taxon>
    </lineage>
</organism>
<evidence type="ECO:0000313" key="7">
    <source>
        <dbReference type="EMBL" id="TLV01308.1"/>
    </source>
</evidence>
<reference evidence="7 8" key="1">
    <citation type="submission" date="2019-05" db="EMBL/GenBank/DDBJ databases">
        <authorList>
            <person name="Qu J.-H."/>
        </authorList>
    </citation>
    <scope>NUCLEOTIDE SEQUENCE [LARGE SCALE GENOMIC DNA]</scope>
    <source>
        <strain evidence="7 8">T17</strain>
    </source>
</reference>
<comment type="caution">
    <text evidence="7">The sequence shown here is derived from an EMBL/GenBank/DDBJ whole genome shotgun (WGS) entry which is preliminary data.</text>
</comment>
<dbReference type="InterPro" id="IPR013324">
    <property type="entry name" value="RNA_pol_sigma_r3/r4-like"/>
</dbReference>
<dbReference type="SUPFAM" id="SSF88946">
    <property type="entry name" value="Sigma2 domain of RNA polymerase sigma factors"/>
    <property type="match status" value="1"/>
</dbReference>
<evidence type="ECO:0000256" key="4">
    <source>
        <dbReference type="ARBA" id="ARBA00023163"/>
    </source>
</evidence>
<evidence type="ECO:0000313" key="8">
    <source>
        <dbReference type="Proteomes" id="UP000306402"/>
    </source>
</evidence>
<protein>
    <submittedName>
        <fullName evidence="7">Sigma-70 family RNA polymerase sigma factor</fullName>
    </submittedName>
</protein>
<keyword evidence="3" id="KW-0731">Sigma factor</keyword>
<dbReference type="InterPro" id="IPR013249">
    <property type="entry name" value="RNA_pol_sigma70_r4_t2"/>
</dbReference>
<dbReference type="AlphaFoldDB" id="A0A5R9KYS6"/>
<dbReference type="InterPro" id="IPR007627">
    <property type="entry name" value="RNA_pol_sigma70_r2"/>
</dbReference>
<dbReference type="GO" id="GO:0016987">
    <property type="term" value="F:sigma factor activity"/>
    <property type="evidence" value="ECO:0007669"/>
    <property type="project" value="UniProtKB-KW"/>
</dbReference>
<dbReference type="Pfam" id="PF08281">
    <property type="entry name" value="Sigma70_r4_2"/>
    <property type="match status" value="1"/>
</dbReference>
<dbReference type="Gene3D" id="1.10.10.10">
    <property type="entry name" value="Winged helix-like DNA-binding domain superfamily/Winged helix DNA-binding domain"/>
    <property type="match status" value="1"/>
</dbReference>
<keyword evidence="8" id="KW-1185">Reference proteome</keyword>
<comment type="similarity">
    <text evidence="1">Belongs to the sigma-70 factor family. ECF subfamily.</text>
</comment>
<dbReference type="EMBL" id="VCEJ01000004">
    <property type="protein sequence ID" value="TLV01308.1"/>
    <property type="molecule type" value="Genomic_DNA"/>
</dbReference>
<evidence type="ECO:0000256" key="3">
    <source>
        <dbReference type="ARBA" id="ARBA00023082"/>
    </source>
</evidence>
<dbReference type="GO" id="GO:0006352">
    <property type="term" value="P:DNA-templated transcription initiation"/>
    <property type="evidence" value="ECO:0007669"/>
    <property type="project" value="InterPro"/>
</dbReference>
<dbReference type="PANTHER" id="PTHR43133:SF46">
    <property type="entry name" value="RNA POLYMERASE SIGMA-70 FACTOR ECF SUBFAMILY"/>
    <property type="match status" value="1"/>
</dbReference>